<dbReference type="EMBL" id="KX349900">
    <property type="protein sequence ID" value="ANT41180.1"/>
    <property type="molecule type" value="Genomic_DNA"/>
</dbReference>
<protein>
    <submittedName>
        <fullName evidence="1">Uncharacterized protein</fullName>
    </submittedName>
</protein>
<reference evidence="2" key="1">
    <citation type="submission" date="2016-05" db="EMBL/GenBank/DDBJ databases">
        <authorList>
            <person name="Carter D."/>
            <person name="Cochran E."/>
            <person name="Johnson A."/>
        </authorList>
    </citation>
    <scope>NUCLEOTIDE SEQUENCE [LARGE SCALE GENOMIC DNA]</scope>
</reference>
<dbReference type="GeneID" id="29062584"/>
<dbReference type="RefSeq" id="YP_009279594.1">
    <property type="nucleotide sequence ID" value="NC_031015.1"/>
</dbReference>
<name>A0A1B1PAI9_9CAUD</name>
<accession>A0A1B1PAI9</accession>
<organism evidence="1 2">
    <name type="scientific">Bacillus phage Claudi</name>
    <dbReference type="NCBI Taxonomy" id="1874001"/>
    <lineage>
        <taxon>Viruses</taxon>
        <taxon>Duplodnaviria</taxon>
        <taxon>Heunggongvirae</taxon>
        <taxon>Uroviricota</taxon>
        <taxon>Caudoviricetes</taxon>
        <taxon>Salasmaviridae</taxon>
        <taxon>Northropvirinae</taxon>
        <taxon>Claudivirus</taxon>
        <taxon>Claudivirus claudi</taxon>
    </lineage>
</organism>
<evidence type="ECO:0000313" key="1">
    <source>
        <dbReference type="EMBL" id="ANT41180.1"/>
    </source>
</evidence>
<gene>
    <name evidence="1" type="ORF">CLAUDI_26</name>
</gene>
<keyword evidence="2" id="KW-1185">Reference proteome</keyword>
<sequence>MNDELLLNFISLLALKTRWINKEIEFETFNNSVKTFSIVYKIDIDTVILSLGITPTK</sequence>
<dbReference type="Proteomes" id="UP000204264">
    <property type="component" value="Segment"/>
</dbReference>
<evidence type="ECO:0000313" key="2">
    <source>
        <dbReference type="Proteomes" id="UP000204264"/>
    </source>
</evidence>
<proteinExistence type="predicted"/>
<dbReference type="KEGG" id="vg:29062584"/>